<accession>A0ABD3ASB2</accession>
<comment type="caution">
    <text evidence="4">The sequence shown here is derived from an EMBL/GenBank/DDBJ whole genome shotgun (WGS) entry which is preliminary data.</text>
</comment>
<protein>
    <recommendedName>
        <fullName evidence="1">YTH domain-containing family protein</fullName>
    </recommendedName>
</protein>
<dbReference type="EMBL" id="JBJUIK010000003">
    <property type="protein sequence ID" value="KAL3534039.1"/>
    <property type="molecule type" value="Genomic_DNA"/>
</dbReference>
<dbReference type="GO" id="GO:1990247">
    <property type="term" value="F:N6-methyladenosine-containing RNA reader activity"/>
    <property type="evidence" value="ECO:0007669"/>
    <property type="project" value="UniProtKB-UniRule"/>
</dbReference>
<organism evidence="4 5">
    <name type="scientific">Cinchona calisaya</name>
    <dbReference type="NCBI Taxonomy" id="153742"/>
    <lineage>
        <taxon>Eukaryota</taxon>
        <taxon>Viridiplantae</taxon>
        <taxon>Streptophyta</taxon>
        <taxon>Embryophyta</taxon>
        <taxon>Tracheophyta</taxon>
        <taxon>Spermatophyta</taxon>
        <taxon>Magnoliopsida</taxon>
        <taxon>eudicotyledons</taxon>
        <taxon>Gunneridae</taxon>
        <taxon>Pentapetalae</taxon>
        <taxon>asterids</taxon>
        <taxon>lamiids</taxon>
        <taxon>Gentianales</taxon>
        <taxon>Rubiaceae</taxon>
        <taxon>Cinchonoideae</taxon>
        <taxon>Cinchoneae</taxon>
        <taxon>Cinchona</taxon>
    </lineage>
</organism>
<evidence type="ECO:0000313" key="5">
    <source>
        <dbReference type="Proteomes" id="UP001630127"/>
    </source>
</evidence>
<feature type="domain" description="YTH" evidence="3">
    <location>
        <begin position="394"/>
        <end position="531"/>
    </location>
</feature>
<dbReference type="PROSITE" id="PS50882">
    <property type="entry name" value="YTH"/>
    <property type="match status" value="1"/>
</dbReference>
<evidence type="ECO:0000256" key="2">
    <source>
        <dbReference type="SAM" id="MobiDB-lite"/>
    </source>
</evidence>
<dbReference type="AlphaFoldDB" id="A0ABD3ASB2"/>
<dbReference type="Pfam" id="PF04146">
    <property type="entry name" value="YTH"/>
    <property type="match status" value="1"/>
</dbReference>
<gene>
    <name evidence="4" type="ORF">ACH5RR_007560</name>
</gene>
<dbReference type="InterPro" id="IPR007275">
    <property type="entry name" value="YTH_domain"/>
</dbReference>
<dbReference type="CDD" id="cd21134">
    <property type="entry name" value="YTH"/>
    <property type="match status" value="1"/>
</dbReference>
<dbReference type="PANTHER" id="PTHR12357">
    <property type="entry name" value="YTH YT521-B HOMOLOGY DOMAIN-CONTAINING"/>
    <property type="match status" value="1"/>
</dbReference>
<sequence>MATISPPSHEAAELLQKLSLNSNDNPLQHPPPHQTSATYAFDQPFERSANSPHPDFMHPSMFYTPAAYPPSTYYYRGFNGSSVNDWDWYGTSNGVEMPPGVYGDYQNSFGYAPYTTYSSSGSNMGHDNPIYVPHQNLQYPTSYFQPSGTSNGPYTASVAKTSLADLSTSVAADQVQLSTGTPNGNHRSIGNDGSNRNYVSRPNYQAPSTKSNDFYGWGGLPSGSSVNSSAFLYGNNFSSRRDPNRLPFPHVMGMQHQQAGSGMNQARFTNQMYNSNRIYGQYPSLFRGGSGYVSNSCESRVNMRGWLAVDNKYRSGSCGSTLVYGSESVDGLHELTKGPRAKGFKDQKDSEPITVAVKGQNLPLKGKTDKDNLPVFPDKECYNREDFPEVHSDAKFFVIKSYSEDDVHKSIKYGVWTSTSNGNKKLDAAHKEAQEKSGGCPVFLLFSVNASGQFVGLAEMVGPVDFDKCMEYWQQDKWTSCFPVKWHIIKDVPNSMLRHLTLENNENKPVTNSRDTQEVKFEQGIEIIKIFKRHSSSTCILDDFEFYERRQRAIQEKKAKPQQFNEQVGNMAFRGTDKDGLPSKEGSQTSVDLCSTLTEKNSTAPKSAVPGVNKTDANLMFLKDYGSVPVDEDTFNGLHIEKENKALSNGVTDN</sequence>
<comment type="function">
    <text evidence="1">Specifically recognizes and binds N6-methyladenosine (m6A)-containing RNAs, and regulates mRNA stability. M6A is a modification present at internal sites of mRNAs and some non-coding RNAs and plays a role in mRNA stability and processing.</text>
</comment>
<evidence type="ECO:0000313" key="4">
    <source>
        <dbReference type="EMBL" id="KAL3534039.1"/>
    </source>
</evidence>
<comment type="similarity">
    <text evidence="1">Belongs to the YTHDF family.</text>
</comment>
<dbReference type="Proteomes" id="UP001630127">
    <property type="component" value="Unassembled WGS sequence"/>
</dbReference>
<name>A0ABD3ASB2_9GENT</name>
<dbReference type="InterPro" id="IPR045168">
    <property type="entry name" value="YTH_prot"/>
</dbReference>
<dbReference type="Gene3D" id="3.10.590.10">
    <property type="entry name" value="ph1033 like domains"/>
    <property type="match status" value="1"/>
</dbReference>
<evidence type="ECO:0000259" key="3">
    <source>
        <dbReference type="PROSITE" id="PS50882"/>
    </source>
</evidence>
<evidence type="ECO:0000256" key="1">
    <source>
        <dbReference type="RuleBase" id="RU369095"/>
    </source>
</evidence>
<reference evidence="4 5" key="1">
    <citation type="submission" date="2024-11" db="EMBL/GenBank/DDBJ databases">
        <title>A near-complete genome assembly of Cinchona calisaya.</title>
        <authorList>
            <person name="Lian D.C."/>
            <person name="Zhao X.W."/>
            <person name="Wei L."/>
        </authorList>
    </citation>
    <scope>NUCLEOTIDE SEQUENCE [LARGE SCALE GENOMIC DNA]</scope>
    <source>
        <tissue evidence="4">Nenye</tissue>
    </source>
</reference>
<keyword evidence="1" id="KW-0694">RNA-binding</keyword>
<feature type="region of interest" description="Disordered" evidence="2">
    <location>
        <begin position="177"/>
        <end position="198"/>
    </location>
</feature>
<dbReference type="PANTHER" id="PTHR12357:SF130">
    <property type="entry name" value="YTH DOMAIN-CONTAINING FAMILY PROTEIN"/>
    <property type="match status" value="1"/>
</dbReference>
<keyword evidence="5" id="KW-1185">Reference proteome</keyword>
<dbReference type="GO" id="GO:0003729">
    <property type="term" value="F:mRNA binding"/>
    <property type="evidence" value="ECO:0007669"/>
    <property type="project" value="UniProtKB-UniRule"/>
</dbReference>
<proteinExistence type="inferred from homology"/>